<accession>A0A317NGV8</accession>
<dbReference type="PANTHER" id="PTHR30055:SF151">
    <property type="entry name" value="TRANSCRIPTIONAL REGULATORY PROTEIN"/>
    <property type="match status" value="1"/>
</dbReference>
<reference evidence="6 7" key="1">
    <citation type="submission" date="2018-05" db="EMBL/GenBank/DDBJ databases">
        <title>Genomic Encyclopedia of Type Strains, Phase IV (KMG-IV): sequencing the most valuable type-strain genomes for metagenomic binning, comparative biology and taxonomic classification.</title>
        <authorList>
            <person name="Goeker M."/>
        </authorList>
    </citation>
    <scope>NUCLEOTIDE SEQUENCE [LARGE SCALE GENOMIC DNA]</scope>
    <source>
        <strain evidence="6 7">DSM 44717</strain>
    </source>
</reference>
<dbReference type="Gene3D" id="1.10.357.10">
    <property type="entry name" value="Tetracycline Repressor, domain 2"/>
    <property type="match status" value="1"/>
</dbReference>
<dbReference type="PROSITE" id="PS50977">
    <property type="entry name" value="HTH_TETR_2"/>
    <property type="match status" value="1"/>
</dbReference>
<name>A0A317NGV8_9NOCA</name>
<dbReference type="Gene3D" id="1.10.10.60">
    <property type="entry name" value="Homeodomain-like"/>
    <property type="match status" value="1"/>
</dbReference>
<feature type="domain" description="HTH tetR-type" evidence="5">
    <location>
        <begin position="7"/>
        <end position="67"/>
    </location>
</feature>
<dbReference type="InterPro" id="IPR001647">
    <property type="entry name" value="HTH_TetR"/>
</dbReference>
<dbReference type="AlphaFoldDB" id="A0A317NGV8"/>
<dbReference type="GO" id="GO:0003700">
    <property type="term" value="F:DNA-binding transcription factor activity"/>
    <property type="evidence" value="ECO:0007669"/>
    <property type="project" value="TreeGrafter"/>
</dbReference>
<evidence type="ECO:0000256" key="3">
    <source>
        <dbReference type="ARBA" id="ARBA00023163"/>
    </source>
</evidence>
<dbReference type="SUPFAM" id="SSF48498">
    <property type="entry name" value="Tetracyclin repressor-like, C-terminal domain"/>
    <property type="match status" value="1"/>
</dbReference>
<evidence type="ECO:0000256" key="4">
    <source>
        <dbReference type="PROSITE-ProRule" id="PRU00335"/>
    </source>
</evidence>
<keyword evidence="1" id="KW-0805">Transcription regulation</keyword>
<dbReference type="PRINTS" id="PR00455">
    <property type="entry name" value="HTHTETR"/>
</dbReference>
<evidence type="ECO:0000256" key="2">
    <source>
        <dbReference type="ARBA" id="ARBA00023125"/>
    </source>
</evidence>
<evidence type="ECO:0000313" key="7">
    <source>
        <dbReference type="Proteomes" id="UP000246410"/>
    </source>
</evidence>
<keyword evidence="2 4" id="KW-0238">DNA-binding</keyword>
<gene>
    <name evidence="6" type="ORF">DFR69_106143</name>
</gene>
<feature type="DNA-binding region" description="H-T-H motif" evidence="4">
    <location>
        <begin position="30"/>
        <end position="49"/>
    </location>
</feature>
<dbReference type="Pfam" id="PF00440">
    <property type="entry name" value="TetR_N"/>
    <property type="match status" value="1"/>
</dbReference>
<dbReference type="SUPFAM" id="SSF46689">
    <property type="entry name" value="Homeodomain-like"/>
    <property type="match status" value="1"/>
</dbReference>
<dbReference type="InterPro" id="IPR009057">
    <property type="entry name" value="Homeodomain-like_sf"/>
</dbReference>
<proteinExistence type="predicted"/>
<dbReference type="InterPro" id="IPR036271">
    <property type="entry name" value="Tet_transcr_reg_TetR-rel_C_sf"/>
</dbReference>
<dbReference type="RefSeq" id="WP_110038794.1">
    <property type="nucleotide sequence ID" value="NZ_JBFAHU010000001.1"/>
</dbReference>
<keyword evidence="3" id="KW-0804">Transcription</keyword>
<dbReference type="Proteomes" id="UP000246410">
    <property type="component" value="Unassembled WGS sequence"/>
</dbReference>
<keyword evidence="7" id="KW-1185">Reference proteome</keyword>
<comment type="caution">
    <text evidence="6">The sequence shown here is derived from an EMBL/GenBank/DDBJ whole genome shotgun (WGS) entry which is preliminary data.</text>
</comment>
<dbReference type="GO" id="GO:0000976">
    <property type="term" value="F:transcription cis-regulatory region binding"/>
    <property type="evidence" value="ECO:0007669"/>
    <property type="project" value="TreeGrafter"/>
</dbReference>
<dbReference type="PANTHER" id="PTHR30055">
    <property type="entry name" value="HTH-TYPE TRANSCRIPTIONAL REGULATOR RUTR"/>
    <property type="match status" value="1"/>
</dbReference>
<evidence type="ECO:0000259" key="5">
    <source>
        <dbReference type="PROSITE" id="PS50977"/>
    </source>
</evidence>
<dbReference type="InterPro" id="IPR050109">
    <property type="entry name" value="HTH-type_TetR-like_transc_reg"/>
</dbReference>
<organism evidence="6 7">
    <name type="scientific">Nocardia neocaledoniensis</name>
    <dbReference type="NCBI Taxonomy" id="236511"/>
    <lineage>
        <taxon>Bacteria</taxon>
        <taxon>Bacillati</taxon>
        <taxon>Actinomycetota</taxon>
        <taxon>Actinomycetes</taxon>
        <taxon>Mycobacteriales</taxon>
        <taxon>Nocardiaceae</taxon>
        <taxon>Nocardia</taxon>
    </lineage>
</organism>
<dbReference type="EMBL" id="QGTL01000006">
    <property type="protein sequence ID" value="PWV74332.1"/>
    <property type="molecule type" value="Genomic_DNA"/>
</dbReference>
<protein>
    <submittedName>
        <fullName evidence="6">TetR family transcriptional regulator</fullName>
    </submittedName>
</protein>
<evidence type="ECO:0000256" key="1">
    <source>
        <dbReference type="ARBA" id="ARBA00023015"/>
    </source>
</evidence>
<sequence>MAHVTAAERRPQLIKAAIDLMTRKGVAAGSTRAIATELGVAQATLHYTFGSKEDLYAAVLKQITEDLVAQLERAAPSGGGFEETLAALAGELWRSTSEPATNYQLLTELIMFALRTPGLSEARESHYRQMLGVTTKLVAETAERTGFELRRPADVVARFFLAGFDGLTMHRLCLPDEAAEHVGLQAMVAATVALASGELPFTDVRLG</sequence>
<evidence type="ECO:0000313" key="6">
    <source>
        <dbReference type="EMBL" id="PWV74332.1"/>
    </source>
</evidence>